<dbReference type="KEGG" id="dpm:FNV33_04740"/>
<dbReference type="EMBL" id="NAQV01000018">
    <property type="protein sequence ID" value="RAN63086.1"/>
    <property type="molecule type" value="Genomic_DNA"/>
</dbReference>
<evidence type="ECO:0000313" key="1">
    <source>
        <dbReference type="EMBL" id="OOL80823.1"/>
    </source>
</evidence>
<evidence type="ECO:0000313" key="5">
    <source>
        <dbReference type="Proteomes" id="UP000249099"/>
    </source>
</evidence>
<organism evidence="1 4">
    <name type="scientific">Dolosigranulum pigrum</name>
    <dbReference type="NCBI Taxonomy" id="29394"/>
    <lineage>
        <taxon>Bacteria</taxon>
        <taxon>Bacillati</taxon>
        <taxon>Bacillota</taxon>
        <taxon>Bacilli</taxon>
        <taxon>Lactobacillales</taxon>
        <taxon>Carnobacteriaceae</taxon>
        <taxon>Dolosigranulum</taxon>
    </lineage>
</organism>
<dbReference type="Proteomes" id="UP000315953">
    <property type="component" value="Chromosome"/>
</dbReference>
<dbReference type="Proteomes" id="UP000249099">
    <property type="component" value="Unassembled WGS sequence"/>
</dbReference>
<dbReference type="EMBL" id="MUYF01000003">
    <property type="protein sequence ID" value="OOL80823.1"/>
    <property type="molecule type" value="Genomic_DNA"/>
</dbReference>
<proteinExistence type="predicted"/>
<dbReference type="AlphaFoldDB" id="A0A1S8KMF8"/>
<reference evidence="1 4" key="1">
    <citation type="submission" date="2017-01" db="EMBL/GenBank/DDBJ databases">
        <title>Complete Genome Sequence of Dolosigranulum pigrum isolated from a Patient with interstitial lung disease.</title>
        <authorList>
            <person name="Mukhopadhyay R."/>
            <person name="Joaquin J."/>
            <person name="Hogue R."/>
            <person name="Fitzgerald S."/>
            <person name="Jospin G."/>
            <person name="Eisen J.A."/>
            <person name="Chaturvedi V."/>
        </authorList>
    </citation>
    <scope>NUCLEOTIDE SEQUENCE [LARGE SCALE GENOMIC DNA]</scope>
    <source>
        <strain evidence="1 4">15S00348</strain>
    </source>
</reference>
<evidence type="ECO:0000313" key="6">
    <source>
        <dbReference type="Proteomes" id="UP000315953"/>
    </source>
</evidence>
<name>A0A1S8KMF8_9LACT</name>
<evidence type="ECO:0000313" key="4">
    <source>
        <dbReference type="Proteomes" id="UP000190409"/>
    </source>
</evidence>
<evidence type="ECO:0000313" key="2">
    <source>
        <dbReference type="EMBL" id="QDO91398.1"/>
    </source>
</evidence>
<reference evidence="2 6" key="3">
    <citation type="submission" date="2019-07" db="EMBL/GenBank/DDBJ databases">
        <title>Genome assembly of a nasal isolate of Dolosigranulum pigrum from a chronic sinusitis patient.</title>
        <authorList>
            <person name="Baig S."/>
            <person name="Overballe-Petersen S."/>
            <person name="Kaspar U."/>
            <person name="Rendboe A."/>
            <person name="de Man T."/>
            <person name="Liu C."/>
            <person name="Price L.B."/>
            <person name="Stegger M."/>
            <person name="Becker K."/>
            <person name="Skytt Andersen P."/>
        </authorList>
    </citation>
    <scope>NUCLEOTIDE SEQUENCE [LARGE SCALE GENOMIC DNA]</scope>
    <source>
        <strain evidence="2 6">83VPs-KB5</strain>
    </source>
</reference>
<gene>
    <name evidence="3" type="ORF">B8A44_06285</name>
    <name evidence="1" type="ORF">BWX42_02700</name>
    <name evidence="2" type="ORF">FNV33_04740</name>
</gene>
<protein>
    <submittedName>
        <fullName evidence="2">YtxH domain-containing protein</fullName>
    </submittedName>
</protein>
<dbReference type="RefSeq" id="WP_077862351.1">
    <property type="nucleotide sequence ID" value="NZ_CALFGV010000022.1"/>
</dbReference>
<sequence>MSTAKDKFGAGLVFGSLLGAAGAYLFAPQSGETFQKKVKHKTFSIAHEGLEVVIDQLDQYIAHEEAWQQDHFE</sequence>
<dbReference type="Proteomes" id="UP000190409">
    <property type="component" value="Unassembled WGS sequence"/>
</dbReference>
<dbReference type="EMBL" id="CP041626">
    <property type="protein sequence ID" value="QDO91398.1"/>
    <property type="molecule type" value="Genomic_DNA"/>
</dbReference>
<reference evidence="3 5" key="2">
    <citation type="submission" date="2017-03" db="EMBL/GenBank/DDBJ databases">
        <title>wgs assembly of Dolosigranulum pigrum KPL CDC strains.</title>
        <authorList>
            <person name="Brugger S.D."/>
            <person name="Pettigrew M."/>
            <person name="Kong Y."/>
            <person name="Lemon K.P."/>
        </authorList>
    </citation>
    <scope>NUCLEOTIDE SEQUENCE [LARGE SCALE GENOMIC DNA]</scope>
    <source>
        <strain evidence="3 5">KPL1931_CDC4294-98</strain>
    </source>
</reference>
<accession>A0A1S8KMF8</accession>
<evidence type="ECO:0000313" key="3">
    <source>
        <dbReference type="EMBL" id="RAN63086.1"/>
    </source>
</evidence>